<keyword evidence="3" id="KW-1185">Reference proteome</keyword>
<gene>
    <name evidence="2" type="ORF">CDAR_586411</name>
</gene>
<name>A0AAV4QA89_9ARAC</name>
<dbReference type="AlphaFoldDB" id="A0AAV4QA89"/>
<protein>
    <submittedName>
        <fullName evidence="2">Uncharacterized protein</fullName>
    </submittedName>
</protein>
<reference evidence="2 3" key="1">
    <citation type="submission" date="2021-06" db="EMBL/GenBank/DDBJ databases">
        <title>Caerostris darwini draft genome.</title>
        <authorList>
            <person name="Kono N."/>
            <person name="Arakawa K."/>
        </authorList>
    </citation>
    <scope>NUCLEOTIDE SEQUENCE [LARGE SCALE GENOMIC DNA]</scope>
</reference>
<evidence type="ECO:0000313" key="2">
    <source>
        <dbReference type="EMBL" id="GIY05214.1"/>
    </source>
</evidence>
<feature type="compositionally biased region" description="Basic residues" evidence="1">
    <location>
        <begin position="1"/>
        <end position="14"/>
    </location>
</feature>
<feature type="region of interest" description="Disordered" evidence="1">
    <location>
        <begin position="1"/>
        <end position="25"/>
    </location>
</feature>
<comment type="caution">
    <text evidence="2">The sequence shown here is derived from an EMBL/GenBank/DDBJ whole genome shotgun (WGS) entry which is preliminary data.</text>
</comment>
<sequence>MEFAHKKLHGHSRQTRVDKKRPAIKGMYANRRRDHTSFLRRRNFRFRQQQQQSALIPLKDVSRSRAIKCEMKILLKLWSATGRNHVRLLLATDKNQQKLEYEAKIYDD</sequence>
<dbReference type="EMBL" id="BPLQ01004066">
    <property type="protein sequence ID" value="GIY05214.1"/>
    <property type="molecule type" value="Genomic_DNA"/>
</dbReference>
<accession>A0AAV4QA89</accession>
<dbReference type="Proteomes" id="UP001054837">
    <property type="component" value="Unassembled WGS sequence"/>
</dbReference>
<evidence type="ECO:0000313" key="3">
    <source>
        <dbReference type="Proteomes" id="UP001054837"/>
    </source>
</evidence>
<organism evidence="2 3">
    <name type="scientific">Caerostris darwini</name>
    <dbReference type="NCBI Taxonomy" id="1538125"/>
    <lineage>
        <taxon>Eukaryota</taxon>
        <taxon>Metazoa</taxon>
        <taxon>Ecdysozoa</taxon>
        <taxon>Arthropoda</taxon>
        <taxon>Chelicerata</taxon>
        <taxon>Arachnida</taxon>
        <taxon>Araneae</taxon>
        <taxon>Araneomorphae</taxon>
        <taxon>Entelegynae</taxon>
        <taxon>Araneoidea</taxon>
        <taxon>Araneidae</taxon>
        <taxon>Caerostris</taxon>
    </lineage>
</organism>
<proteinExistence type="predicted"/>
<evidence type="ECO:0000256" key="1">
    <source>
        <dbReference type="SAM" id="MobiDB-lite"/>
    </source>
</evidence>